<protein>
    <submittedName>
        <fullName evidence="5">IS21 family transposase</fullName>
    </submittedName>
</protein>
<dbReference type="Pfam" id="PF22483">
    <property type="entry name" value="Mu-transpos_C_2"/>
    <property type="match status" value="1"/>
</dbReference>
<dbReference type="InterPro" id="IPR001584">
    <property type="entry name" value="Integrase_cat-core"/>
</dbReference>
<dbReference type="PANTHER" id="PTHR35004">
    <property type="entry name" value="TRANSPOSASE RV3428C-RELATED"/>
    <property type="match status" value="1"/>
</dbReference>
<evidence type="ECO:0000256" key="1">
    <source>
        <dbReference type="ARBA" id="ARBA00009277"/>
    </source>
</evidence>
<dbReference type="InterPro" id="IPR054353">
    <property type="entry name" value="IstA-like_C"/>
</dbReference>
<dbReference type="NCBIfam" id="NF033546">
    <property type="entry name" value="transpos_IS21"/>
    <property type="match status" value="1"/>
</dbReference>
<feature type="domain" description="Integrase catalytic" evidence="4">
    <location>
        <begin position="131"/>
        <end position="314"/>
    </location>
</feature>
<dbReference type="EMBL" id="RXNU01000036">
    <property type="protein sequence ID" value="RTR35492.1"/>
    <property type="molecule type" value="Genomic_DNA"/>
</dbReference>
<comment type="similarity">
    <text evidence="1">Belongs to the transposase IS21/IS408/IS1162 family.</text>
</comment>
<comment type="caution">
    <text evidence="5">The sequence shown here is derived from an EMBL/GenBank/DDBJ whole genome shotgun (WGS) entry which is preliminary data.</text>
</comment>
<evidence type="ECO:0000256" key="2">
    <source>
        <dbReference type="SAM" id="MobiDB-lite"/>
    </source>
</evidence>
<evidence type="ECO:0000313" key="5">
    <source>
        <dbReference type="EMBL" id="RTR35492.1"/>
    </source>
</evidence>
<dbReference type="GO" id="GO:0003676">
    <property type="term" value="F:nucleic acid binding"/>
    <property type="evidence" value="ECO:0007669"/>
    <property type="project" value="InterPro"/>
</dbReference>
<dbReference type="SUPFAM" id="SSF53098">
    <property type="entry name" value="Ribonuclease H-like"/>
    <property type="match status" value="1"/>
</dbReference>
<feature type="domain" description="HTH IS408-type" evidence="3">
    <location>
        <begin position="11"/>
        <end position="90"/>
    </location>
</feature>
<accession>A0A431WJF4</accession>
<keyword evidence="6" id="KW-1185">Reference proteome</keyword>
<evidence type="ECO:0000259" key="4">
    <source>
        <dbReference type="PROSITE" id="PS50994"/>
    </source>
</evidence>
<dbReference type="InterPro" id="IPR036397">
    <property type="entry name" value="RNaseH_sf"/>
</dbReference>
<reference evidence="5 6" key="1">
    <citation type="submission" date="2018-12" db="EMBL/GenBank/DDBJ databases">
        <authorList>
            <person name="Yu L."/>
        </authorList>
    </citation>
    <scope>NUCLEOTIDE SEQUENCE [LARGE SCALE GENOMIC DNA]</scope>
    <source>
        <strain evidence="5 6">HAW-EB2</strain>
    </source>
</reference>
<evidence type="ECO:0000313" key="6">
    <source>
        <dbReference type="Proteomes" id="UP000267448"/>
    </source>
</evidence>
<evidence type="ECO:0000259" key="3">
    <source>
        <dbReference type="PROSITE" id="PS50532"/>
    </source>
</evidence>
<dbReference type="OrthoDB" id="2065409at2"/>
<dbReference type="PANTHER" id="PTHR35004:SF8">
    <property type="entry name" value="TRANSPOSASE RV3428C-RELATED"/>
    <property type="match status" value="1"/>
</dbReference>
<dbReference type="InterPro" id="IPR012337">
    <property type="entry name" value="RNaseH-like_sf"/>
</dbReference>
<dbReference type="InterPro" id="IPR017895">
    <property type="entry name" value="HTH_IS408/IS1162_type"/>
</dbReference>
<feature type="compositionally biased region" description="Polar residues" evidence="2">
    <location>
        <begin position="489"/>
        <end position="500"/>
    </location>
</feature>
<dbReference type="PROSITE" id="PS50994">
    <property type="entry name" value="INTEGRASE"/>
    <property type="match status" value="1"/>
</dbReference>
<organism evidence="5 6">
    <name type="scientific">Shewanella canadensis</name>
    <dbReference type="NCBI Taxonomy" id="271096"/>
    <lineage>
        <taxon>Bacteria</taxon>
        <taxon>Pseudomonadati</taxon>
        <taxon>Pseudomonadota</taxon>
        <taxon>Gammaproteobacteria</taxon>
        <taxon>Alteromonadales</taxon>
        <taxon>Shewanellaceae</taxon>
        <taxon>Shewanella</taxon>
    </lineage>
</organism>
<dbReference type="GO" id="GO:0015074">
    <property type="term" value="P:DNA integration"/>
    <property type="evidence" value="ECO:0007669"/>
    <property type="project" value="InterPro"/>
</dbReference>
<dbReference type="Proteomes" id="UP000267448">
    <property type="component" value="Unassembled WGS sequence"/>
</dbReference>
<sequence>MPKKRIVMTKIKEVLRLKFDCQLSNRNIATCVKIGCSTVSEILSRFKLSELGWPLPDGTSDLQLTQALYQDKGPSQHKVMPDFALYFKELKRKGMTKRLLWEEYHTQYQACAYGYTQFCEYYTRWFKKQKRSMRQHHIAGDKLFIDYCGPTVPIVNPDTGEVRTAQIFVATLGASNYTYVEASRSQRLECWLQAHVNAFEFFGGVPHLLVPDNLRSAVTKPCRYEPTLNDSYRKLANHYCTAVMPARPYKPKDKAKAENAVLIVERWILMRLRHQVFHTYAELNLVIRDLMHDLNQREMRQIGASRQALFEMLDKPALKPLPVQPYLYTETKRAKVGPDYHIQYKKHYYSVPHQLVGEHVELEASSRLVRIYHQGNLVAQHPSSDKEHGQSTIDLHMPSNHQHQKWSPQRLLSWAENIGPAAREVVNAQLQSKAHPEQAYRSCLGLLNLSRHHGDNRLEQACKDAVLVDKPYLKFIKNLLINHREGRLSSDNTSTPNIEHSNVRGPSSYH</sequence>
<dbReference type="Gene3D" id="3.30.420.10">
    <property type="entry name" value="Ribonuclease H-like superfamily/Ribonuclease H"/>
    <property type="match status" value="1"/>
</dbReference>
<gene>
    <name evidence="5" type="ORF">EKG38_24615</name>
</gene>
<dbReference type="AlphaFoldDB" id="A0A431WJF4"/>
<dbReference type="RefSeq" id="WP_126523516.1">
    <property type="nucleotide sequence ID" value="NZ_RXNU01000036.1"/>
</dbReference>
<name>A0A431WJF4_9GAMM</name>
<feature type="region of interest" description="Disordered" evidence="2">
    <location>
        <begin position="487"/>
        <end position="510"/>
    </location>
</feature>
<dbReference type="PROSITE" id="PS50532">
    <property type="entry name" value="HTH_IS408"/>
    <property type="match status" value="1"/>
</dbReference>
<proteinExistence type="inferred from homology"/>